<evidence type="ECO:0000256" key="2">
    <source>
        <dbReference type="ARBA" id="ARBA00022448"/>
    </source>
</evidence>
<reference evidence="10" key="1">
    <citation type="journal article" date="2019" name="Int. J. Syst. Evol. Microbiol.">
        <title>The Global Catalogue of Microorganisms (GCM) 10K type strain sequencing project: providing services to taxonomists for standard genome sequencing and annotation.</title>
        <authorList>
            <consortium name="The Broad Institute Genomics Platform"/>
            <consortium name="The Broad Institute Genome Sequencing Center for Infectious Disease"/>
            <person name="Wu L."/>
            <person name="Ma J."/>
        </authorList>
    </citation>
    <scope>NUCLEOTIDE SEQUENCE [LARGE SCALE GENOMIC DNA]</scope>
    <source>
        <strain evidence="10">IBRC-M 10908</strain>
    </source>
</reference>
<feature type="transmembrane region" description="Helical" evidence="8">
    <location>
        <begin position="102"/>
        <end position="128"/>
    </location>
</feature>
<evidence type="ECO:0000313" key="10">
    <source>
        <dbReference type="Proteomes" id="UP001595823"/>
    </source>
</evidence>
<dbReference type="InterPro" id="IPR001991">
    <property type="entry name" value="Na-dicarboxylate_symporter"/>
</dbReference>
<gene>
    <name evidence="9" type="ORF">ACFPET_08035</name>
</gene>
<dbReference type="Pfam" id="PF00375">
    <property type="entry name" value="SDF"/>
    <property type="match status" value="1"/>
</dbReference>
<name>A0ABV8TXD4_9ACTN</name>
<feature type="transmembrane region" description="Helical" evidence="8">
    <location>
        <begin position="330"/>
        <end position="349"/>
    </location>
</feature>
<dbReference type="Gene3D" id="1.10.3860.10">
    <property type="entry name" value="Sodium:dicarboxylate symporter"/>
    <property type="match status" value="1"/>
</dbReference>
<proteinExistence type="predicted"/>
<feature type="transmembrane region" description="Helical" evidence="8">
    <location>
        <begin position="172"/>
        <end position="189"/>
    </location>
</feature>
<dbReference type="PRINTS" id="PR00173">
    <property type="entry name" value="EDTRNSPORT"/>
</dbReference>
<dbReference type="InterPro" id="IPR036458">
    <property type="entry name" value="Na:dicarbo_symporter_sf"/>
</dbReference>
<evidence type="ECO:0000313" key="9">
    <source>
        <dbReference type="EMBL" id="MFC4335147.1"/>
    </source>
</evidence>
<evidence type="ECO:0000256" key="3">
    <source>
        <dbReference type="ARBA" id="ARBA00022475"/>
    </source>
</evidence>
<feature type="region of interest" description="Disordered" evidence="7">
    <location>
        <begin position="432"/>
        <end position="471"/>
    </location>
</feature>
<feature type="transmembrane region" description="Helical" evidence="8">
    <location>
        <begin position="355"/>
        <end position="380"/>
    </location>
</feature>
<dbReference type="PANTHER" id="PTHR42865">
    <property type="entry name" value="PROTON/GLUTAMATE-ASPARTATE SYMPORTER"/>
    <property type="match status" value="1"/>
</dbReference>
<dbReference type="Proteomes" id="UP001595823">
    <property type="component" value="Unassembled WGS sequence"/>
</dbReference>
<evidence type="ECO:0000256" key="7">
    <source>
        <dbReference type="SAM" id="MobiDB-lite"/>
    </source>
</evidence>
<keyword evidence="2" id="KW-0813">Transport</keyword>
<protein>
    <submittedName>
        <fullName evidence="9">Dicarboxylate/amino acid:cation symporter</fullName>
    </submittedName>
</protein>
<keyword evidence="6 8" id="KW-0472">Membrane</keyword>
<comment type="subcellular location">
    <subcellularLocation>
        <location evidence="1">Cell membrane</location>
        <topology evidence="1">Multi-pass membrane protein</topology>
    </subcellularLocation>
</comment>
<feature type="transmembrane region" description="Helical" evidence="8">
    <location>
        <begin position="210"/>
        <end position="234"/>
    </location>
</feature>
<evidence type="ECO:0000256" key="5">
    <source>
        <dbReference type="ARBA" id="ARBA00022989"/>
    </source>
</evidence>
<feature type="transmembrane region" description="Helical" evidence="8">
    <location>
        <begin position="70"/>
        <end position="90"/>
    </location>
</feature>
<organism evidence="9 10">
    <name type="scientific">Salininema proteolyticum</name>
    <dbReference type="NCBI Taxonomy" id="1607685"/>
    <lineage>
        <taxon>Bacteria</taxon>
        <taxon>Bacillati</taxon>
        <taxon>Actinomycetota</taxon>
        <taxon>Actinomycetes</taxon>
        <taxon>Glycomycetales</taxon>
        <taxon>Glycomycetaceae</taxon>
        <taxon>Salininema</taxon>
    </lineage>
</organism>
<keyword evidence="4 8" id="KW-0812">Transmembrane</keyword>
<dbReference type="SUPFAM" id="SSF118215">
    <property type="entry name" value="Proton glutamate symport protein"/>
    <property type="match status" value="1"/>
</dbReference>
<evidence type="ECO:0000256" key="4">
    <source>
        <dbReference type="ARBA" id="ARBA00022692"/>
    </source>
</evidence>
<keyword evidence="3" id="KW-1003">Cell membrane</keyword>
<feature type="transmembrane region" description="Helical" evidence="8">
    <location>
        <begin position="246"/>
        <end position="268"/>
    </location>
</feature>
<feature type="transmembrane region" description="Helical" evidence="8">
    <location>
        <begin position="31"/>
        <end position="50"/>
    </location>
</feature>
<evidence type="ECO:0000256" key="6">
    <source>
        <dbReference type="ARBA" id="ARBA00023136"/>
    </source>
</evidence>
<accession>A0ABV8TXD4</accession>
<keyword evidence="5 8" id="KW-1133">Transmembrane helix</keyword>
<sequence length="471" mass="49759">MPPRSSALPGGRVRAHSEPIKEPQVKRLKSIPFSVQLFAGLFLGVALGWVARNWAVTWLGESLTTIGSLFVQLLFLVVPVLVFTAIVAAVGNLRNLANAGRLVMKTLGWFMITSLVAVAVAIGLGLAMNPGKGVDLSSLGAAEAPESQGSWIDFITGVLPTNVMTAFSEVNVLQIVFLAIVVGAAAVKVGEKAEAFLKFNTSLLEITQKALWWVIRLAPIGTAGLIGRAVYSYGWDLLAPLAKFSAAIYIGCFIVLLVIYPLVLRLFGRVSPIMWLRKAWPALQFAFASRSSVGTMPLAQRTVTDRMGVDRNYAAFASPFAATTKMDGCAAIYPAIAAIFVAEVFGLNLGVGDYLLIAFVSVVGSAATAGLTGAIVMLTLTLSTLGLPLEGVGLLLAIDPILDMIRTATNVAGQMVVPVVVARSEKLLDDEVFNAPPQPLDEPTAVESDVEEESAEDSGREKDLVGASSGS</sequence>
<dbReference type="EMBL" id="JBHSDK010000012">
    <property type="protein sequence ID" value="MFC4335147.1"/>
    <property type="molecule type" value="Genomic_DNA"/>
</dbReference>
<evidence type="ECO:0000256" key="8">
    <source>
        <dbReference type="SAM" id="Phobius"/>
    </source>
</evidence>
<comment type="caution">
    <text evidence="9">The sequence shown here is derived from an EMBL/GenBank/DDBJ whole genome shotgun (WGS) entry which is preliminary data.</text>
</comment>
<dbReference type="RefSeq" id="WP_380619555.1">
    <property type="nucleotide sequence ID" value="NZ_JBHSDK010000012.1"/>
</dbReference>
<dbReference type="PANTHER" id="PTHR42865:SF7">
    <property type="entry name" value="PROTON_GLUTAMATE-ASPARTATE SYMPORTER"/>
    <property type="match status" value="1"/>
</dbReference>
<evidence type="ECO:0000256" key="1">
    <source>
        <dbReference type="ARBA" id="ARBA00004651"/>
    </source>
</evidence>
<keyword evidence="10" id="KW-1185">Reference proteome</keyword>